<dbReference type="Gene3D" id="1.20.1280.50">
    <property type="match status" value="1"/>
</dbReference>
<dbReference type="InterPro" id="IPR036047">
    <property type="entry name" value="F-box-like_dom_sf"/>
</dbReference>
<comment type="caution">
    <text evidence="2">The sequence shown here is derived from an EMBL/GenBank/DDBJ whole genome shotgun (WGS) entry which is preliminary data.</text>
</comment>
<dbReference type="PANTHER" id="PTHR38926:SF2">
    <property type="entry name" value="F-BOX_LRR-REPEAT PROTEIN 21-RELATED"/>
    <property type="match status" value="1"/>
</dbReference>
<dbReference type="Proteomes" id="UP001054889">
    <property type="component" value="Unassembled WGS sequence"/>
</dbReference>
<dbReference type="SUPFAM" id="SSF52047">
    <property type="entry name" value="RNI-like"/>
    <property type="match status" value="1"/>
</dbReference>
<gene>
    <name evidence="2" type="primary">gb29280</name>
    <name evidence="2" type="ORF">PR202_gb29280</name>
</gene>
<evidence type="ECO:0000313" key="2">
    <source>
        <dbReference type="EMBL" id="GJN40111.1"/>
    </source>
</evidence>
<reference evidence="2" key="2">
    <citation type="submission" date="2021-12" db="EMBL/GenBank/DDBJ databases">
        <title>Resequencing data analysis of finger millet.</title>
        <authorList>
            <person name="Hatakeyama M."/>
            <person name="Aluri S."/>
            <person name="Balachadran M.T."/>
            <person name="Sivarajan S.R."/>
            <person name="Poveda L."/>
            <person name="Shimizu-Inatsugi R."/>
            <person name="Schlapbach R."/>
            <person name="Sreeman S.M."/>
            <person name="Shimizu K.K."/>
        </authorList>
    </citation>
    <scope>NUCLEOTIDE SEQUENCE</scope>
</reference>
<sequence length="271" mass="30844">MPPEIISSILHRLHHVEVMLCADKVCRSWRRATRHEPELWHRIHMHDHADLRGRGLVDLHKMAADAVLRSEGQCEEFRGEGSCVHDNVLHFISDQAPLLKRLILNSCREISHEGFVEAIKRFPLLEELELTACLMVCSNEALETVAVACRRLKHLRLGHLSSSCLYYEGEPDDRDATAIATLHGLRSLQLVHNELSNHGLEAILDSCPRLESLEICRCRNIFMNNALQAKCARISMLRLVRSSLSPRFRLNLAAPPPSTRHRCTLSNGWLI</sequence>
<evidence type="ECO:0000313" key="3">
    <source>
        <dbReference type="Proteomes" id="UP001054889"/>
    </source>
</evidence>
<organism evidence="2 3">
    <name type="scientific">Eleusine coracana subsp. coracana</name>
    <dbReference type="NCBI Taxonomy" id="191504"/>
    <lineage>
        <taxon>Eukaryota</taxon>
        <taxon>Viridiplantae</taxon>
        <taxon>Streptophyta</taxon>
        <taxon>Embryophyta</taxon>
        <taxon>Tracheophyta</taxon>
        <taxon>Spermatophyta</taxon>
        <taxon>Magnoliopsida</taxon>
        <taxon>Liliopsida</taxon>
        <taxon>Poales</taxon>
        <taxon>Poaceae</taxon>
        <taxon>PACMAD clade</taxon>
        <taxon>Chloridoideae</taxon>
        <taxon>Cynodonteae</taxon>
        <taxon>Eleusininae</taxon>
        <taxon>Eleusine</taxon>
    </lineage>
</organism>
<dbReference type="AlphaFoldDB" id="A0AAV5G0Y1"/>
<dbReference type="Pfam" id="PF12937">
    <property type="entry name" value="F-box-like"/>
    <property type="match status" value="1"/>
</dbReference>
<evidence type="ECO:0000259" key="1">
    <source>
        <dbReference type="PROSITE" id="PS50181"/>
    </source>
</evidence>
<dbReference type="Gene3D" id="3.80.10.10">
    <property type="entry name" value="Ribonuclease Inhibitor"/>
    <property type="match status" value="1"/>
</dbReference>
<proteinExistence type="predicted"/>
<name>A0AAV5G0Y1_ELECO</name>
<accession>A0AAV5G0Y1</accession>
<dbReference type="InterPro" id="IPR001810">
    <property type="entry name" value="F-box_dom"/>
</dbReference>
<keyword evidence="3" id="KW-1185">Reference proteome</keyword>
<reference evidence="2" key="1">
    <citation type="journal article" date="2018" name="DNA Res.">
        <title>Multiple hybrid de novo genome assembly of finger millet, an orphan allotetraploid crop.</title>
        <authorList>
            <person name="Hatakeyama M."/>
            <person name="Aluri S."/>
            <person name="Balachadran M.T."/>
            <person name="Sivarajan S.R."/>
            <person name="Patrignani A."/>
            <person name="Gruter S."/>
            <person name="Poveda L."/>
            <person name="Shimizu-Inatsugi R."/>
            <person name="Baeten J."/>
            <person name="Francoijs K.J."/>
            <person name="Nataraja K.N."/>
            <person name="Reddy Y.A.N."/>
            <person name="Phadnis S."/>
            <person name="Ravikumar R.L."/>
            <person name="Schlapbach R."/>
            <person name="Sreeman S.M."/>
            <person name="Shimizu K.K."/>
        </authorList>
    </citation>
    <scope>NUCLEOTIDE SEQUENCE</scope>
</reference>
<dbReference type="PROSITE" id="PS50181">
    <property type="entry name" value="FBOX"/>
    <property type="match status" value="1"/>
</dbReference>
<dbReference type="EMBL" id="BQKI01000103">
    <property type="protein sequence ID" value="GJN40111.1"/>
    <property type="molecule type" value="Genomic_DNA"/>
</dbReference>
<dbReference type="PANTHER" id="PTHR38926">
    <property type="entry name" value="F-BOX DOMAIN CONTAINING PROTEIN, EXPRESSED"/>
    <property type="match status" value="1"/>
</dbReference>
<dbReference type="InterPro" id="IPR032675">
    <property type="entry name" value="LRR_dom_sf"/>
</dbReference>
<protein>
    <recommendedName>
        <fullName evidence="1">F-box domain-containing protein</fullName>
    </recommendedName>
</protein>
<dbReference type="SUPFAM" id="SSF81383">
    <property type="entry name" value="F-box domain"/>
    <property type="match status" value="1"/>
</dbReference>
<feature type="domain" description="F-box" evidence="1">
    <location>
        <begin position="1"/>
        <end position="43"/>
    </location>
</feature>